<keyword evidence="5 9" id="KW-0653">Protein transport</keyword>
<comment type="subcellular location">
    <subcellularLocation>
        <location evidence="9">Cell inner membrane</location>
        <topology evidence="9">Single-pass membrane protein</topology>
    </subcellularLocation>
    <subcellularLocation>
        <location evidence="1">Membrane</location>
    </subcellularLocation>
</comment>
<dbReference type="PANTHER" id="PTHR33910">
    <property type="entry name" value="PROTEIN TRANSLOCASE SUBUNIT SECE"/>
    <property type="match status" value="1"/>
</dbReference>
<dbReference type="GO" id="GO:0043952">
    <property type="term" value="P:protein transport by the Sec complex"/>
    <property type="evidence" value="ECO:0007669"/>
    <property type="project" value="UniProtKB-UniRule"/>
</dbReference>
<dbReference type="InterPro" id="IPR005807">
    <property type="entry name" value="SecE_bac"/>
</dbReference>
<evidence type="ECO:0000256" key="5">
    <source>
        <dbReference type="ARBA" id="ARBA00022927"/>
    </source>
</evidence>
<evidence type="ECO:0000313" key="12">
    <source>
        <dbReference type="Proteomes" id="UP000001784"/>
    </source>
</evidence>
<keyword evidence="9" id="KW-0997">Cell inner membrane</keyword>
<dbReference type="GO" id="GO:0065002">
    <property type="term" value="P:intracellular protein transmembrane transport"/>
    <property type="evidence" value="ECO:0007669"/>
    <property type="project" value="UniProtKB-UniRule"/>
</dbReference>
<organism evidence="11 12">
    <name type="scientific">Syntrophobacter fumaroxidans (strain DSM 10017 / MPOB)</name>
    <dbReference type="NCBI Taxonomy" id="335543"/>
    <lineage>
        <taxon>Bacteria</taxon>
        <taxon>Pseudomonadati</taxon>
        <taxon>Thermodesulfobacteriota</taxon>
        <taxon>Syntrophobacteria</taxon>
        <taxon>Syntrophobacterales</taxon>
        <taxon>Syntrophobacteraceae</taxon>
        <taxon>Syntrophobacter</taxon>
    </lineage>
</organism>
<dbReference type="OrthoDB" id="9812738at2"/>
<name>A0LIH8_SYNFM</name>
<keyword evidence="2 9" id="KW-0813">Transport</keyword>
<evidence type="ECO:0000256" key="1">
    <source>
        <dbReference type="ARBA" id="ARBA00004370"/>
    </source>
</evidence>
<dbReference type="STRING" id="335543.Sfum_1543"/>
<dbReference type="GO" id="GO:0006605">
    <property type="term" value="P:protein targeting"/>
    <property type="evidence" value="ECO:0007669"/>
    <property type="project" value="UniProtKB-UniRule"/>
</dbReference>
<comment type="function">
    <text evidence="9">Essential subunit of the Sec protein translocation channel SecYEG. Clamps together the 2 halves of SecY. May contact the channel plug during translocation.</text>
</comment>
<feature type="region of interest" description="Disordered" evidence="10">
    <location>
        <begin position="1"/>
        <end position="51"/>
    </location>
</feature>
<feature type="compositionally biased region" description="Basic and acidic residues" evidence="10">
    <location>
        <begin position="36"/>
        <end position="51"/>
    </location>
</feature>
<evidence type="ECO:0000256" key="2">
    <source>
        <dbReference type="ARBA" id="ARBA00022448"/>
    </source>
</evidence>
<keyword evidence="4 9" id="KW-0812">Transmembrane</keyword>
<feature type="compositionally biased region" description="Basic and acidic residues" evidence="10">
    <location>
        <begin position="9"/>
        <end position="26"/>
    </location>
</feature>
<keyword evidence="7 9" id="KW-0811">Translocation</keyword>
<dbReference type="EMBL" id="CP000478">
    <property type="protein sequence ID" value="ABK17230.1"/>
    <property type="molecule type" value="Genomic_DNA"/>
</dbReference>
<keyword evidence="8 9" id="KW-0472">Membrane</keyword>
<dbReference type="PROSITE" id="PS01067">
    <property type="entry name" value="SECE_SEC61G"/>
    <property type="match status" value="1"/>
</dbReference>
<evidence type="ECO:0000256" key="8">
    <source>
        <dbReference type="ARBA" id="ARBA00023136"/>
    </source>
</evidence>
<dbReference type="InterPro" id="IPR038379">
    <property type="entry name" value="SecE_sf"/>
</dbReference>
<evidence type="ECO:0000256" key="4">
    <source>
        <dbReference type="ARBA" id="ARBA00022692"/>
    </source>
</evidence>
<evidence type="ECO:0000256" key="6">
    <source>
        <dbReference type="ARBA" id="ARBA00022989"/>
    </source>
</evidence>
<dbReference type="InterPro" id="IPR001901">
    <property type="entry name" value="Translocase_SecE/Sec61-g"/>
</dbReference>
<dbReference type="HAMAP" id="MF_00422">
    <property type="entry name" value="SecE"/>
    <property type="match status" value="1"/>
</dbReference>
<dbReference type="Pfam" id="PF00584">
    <property type="entry name" value="SecE"/>
    <property type="match status" value="1"/>
</dbReference>
<evidence type="ECO:0000256" key="9">
    <source>
        <dbReference type="HAMAP-Rule" id="MF_00422"/>
    </source>
</evidence>
<comment type="subunit">
    <text evidence="9">Component of the Sec protein translocase complex. Heterotrimer consisting of SecY, SecE and SecG subunits. The heterotrimers can form oligomers, although 1 heterotrimer is thought to be able to translocate proteins. Interacts with the ribosome. Interacts with SecDF, and other proteins may be involved. Interacts with SecA.</text>
</comment>
<evidence type="ECO:0000256" key="3">
    <source>
        <dbReference type="ARBA" id="ARBA00022475"/>
    </source>
</evidence>
<dbReference type="Gene3D" id="1.20.5.1030">
    <property type="entry name" value="Preprotein translocase secy subunit"/>
    <property type="match status" value="1"/>
</dbReference>
<dbReference type="GO" id="GO:0008320">
    <property type="term" value="F:protein transmembrane transporter activity"/>
    <property type="evidence" value="ECO:0007669"/>
    <property type="project" value="UniProtKB-UniRule"/>
</dbReference>
<dbReference type="KEGG" id="sfu:Sfum_1543"/>
<dbReference type="GO" id="GO:0009306">
    <property type="term" value="P:protein secretion"/>
    <property type="evidence" value="ECO:0007669"/>
    <property type="project" value="UniProtKB-UniRule"/>
</dbReference>
<comment type="similarity">
    <text evidence="9">Belongs to the SecE/SEC61-gamma family.</text>
</comment>
<feature type="transmembrane region" description="Helical" evidence="9">
    <location>
        <begin position="81"/>
        <end position="102"/>
    </location>
</feature>
<protein>
    <recommendedName>
        <fullName evidence="9">Protein translocase subunit SecE</fullName>
    </recommendedName>
</protein>
<evidence type="ECO:0000256" key="7">
    <source>
        <dbReference type="ARBA" id="ARBA00023010"/>
    </source>
</evidence>
<dbReference type="AlphaFoldDB" id="A0LIH8"/>
<dbReference type="PANTHER" id="PTHR33910:SF1">
    <property type="entry name" value="PROTEIN TRANSLOCASE SUBUNIT SECE"/>
    <property type="match status" value="1"/>
</dbReference>
<keyword evidence="6 9" id="KW-1133">Transmembrane helix</keyword>
<gene>
    <name evidence="9" type="primary">secE</name>
    <name evidence="11" type="ordered locus">Sfum_1543</name>
</gene>
<dbReference type="RefSeq" id="WP_011698401.1">
    <property type="nucleotide sequence ID" value="NC_008554.1"/>
</dbReference>
<keyword evidence="3 9" id="KW-1003">Cell membrane</keyword>
<dbReference type="eggNOG" id="COG0690">
    <property type="taxonomic scope" value="Bacteria"/>
</dbReference>
<accession>A0LIH8</accession>
<evidence type="ECO:0000256" key="10">
    <source>
        <dbReference type="SAM" id="MobiDB-lite"/>
    </source>
</evidence>
<sequence>MNLPKLFTKKNEAERSAKSPKAESSRKASLRAVKPKKTETSKRPSRKPEESRLAWWHASRQYLREVVSELKKVVWPSRKETVGSTAVVLVIVAVCGVFLGIVDQVLSLLVRMLIG</sequence>
<dbReference type="InParanoid" id="A0LIH8"/>
<dbReference type="NCBIfam" id="TIGR00964">
    <property type="entry name" value="secE_bact"/>
    <property type="match status" value="1"/>
</dbReference>
<proteinExistence type="inferred from homology"/>
<evidence type="ECO:0000313" key="11">
    <source>
        <dbReference type="EMBL" id="ABK17230.1"/>
    </source>
</evidence>
<dbReference type="HOGENOM" id="CLU_113663_7_1_7"/>
<dbReference type="GO" id="GO:0005886">
    <property type="term" value="C:plasma membrane"/>
    <property type="evidence" value="ECO:0007669"/>
    <property type="project" value="UniProtKB-SubCell"/>
</dbReference>
<reference evidence="11 12" key="1">
    <citation type="submission" date="2006-10" db="EMBL/GenBank/DDBJ databases">
        <title>Complete sequence of Syntrophobacter fumaroxidans MPOB.</title>
        <authorList>
            <consortium name="US DOE Joint Genome Institute"/>
            <person name="Copeland A."/>
            <person name="Lucas S."/>
            <person name="Lapidus A."/>
            <person name="Barry K."/>
            <person name="Detter J.C."/>
            <person name="Glavina del Rio T."/>
            <person name="Hammon N."/>
            <person name="Israni S."/>
            <person name="Pitluck S."/>
            <person name="Goltsman E.G."/>
            <person name="Martinez M."/>
            <person name="Schmutz J."/>
            <person name="Larimer F."/>
            <person name="Land M."/>
            <person name="Hauser L."/>
            <person name="Kyrpides N."/>
            <person name="Kim E."/>
            <person name="Boone D.R."/>
            <person name="Brockman F."/>
            <person name="Culley D."/>
            <person name="Ferry J."/>
            <person name="Gunsalus R."/>
            <person name="McInerney M.J."/>
            <person name="Morrison M."/>
            <person name="Plugge C."/>
            <person name="Rohlin L."/>
            <person name="Scholten J."/>
            <person name="Sieber J."/>
            <person name="Stams A.J.M."/>
            <person name="Worm P."/>
            <person name="Henstra A.M."/>
            <person name="Richardson P."/>
        </authorList>
    </citation>
    <scope>NUCLEOTIDE SEQUENCE [LARGE SCALE GENOMIC DNA]</scope>
    <source>
        <strain evidence="12">DSM 10017 / MPOB</strain>
    </source>
</reference>
<keyword evidence="12" id="KW-1185">Reference proteome</keyword>
<dbReference type="Proteomes" id="UP000001784">
    <property type="component" value="Chromosome"/>
</dbReference>